<dbReference type="GO" id="GO:0009451">
    <property type="term" value="P:RNA modification"/>
    <property type="evidence" value="ECO:0007669"/>
    <property type="project" value="InterPro"/>
</dbReference>
<feature type="repeat" description="PPR" evidence="2">
    <location>
        <begin position="127"/>
        <end position="161"/>
    </location>
</feature>
<evidence type="ECO:0008006" key="5">
    <source>
        <dbReference type="Google" id="ProtNLM"/>
    </source>
</evidence>
<dbReference type="InterPro" id="IPR011990">
    <property type="entry name" value="TPR-like_helical_dom_sf"/>
</dbReference>
<dbReference type="PANTHER" id="PTHR47926">
    <property type="entry name" value="PENTATRICOPEPTIDE REPEAT-CONTAINING PROTEIN"/>
    <property type="match status" value="1"/>
</dbReference>
<evidence type="ECO:0000313" key="3">
    <source>
        <dbReference type="EMBL" id="KAK7286723.1"/>
    </source>
</evidence>
<proteinExistence type="predicted"/>
<dbReference type="InterPro" id="IPR002885">
    <property type="entry name" value="PPR_rpt"/>
</dbReference>
<name>A0AAN9IVL3_CLITE</name>
<protein>
    <recommendedName>
        <fullName evidence="5">Pentatricopeptide repeat-containing protein</fullName>
    </recommendedName>
</protein>
<keyword evidence="1" id="KW-0677">Repeat</keyword>
<dbReference type="Pfam" id="PF01535">
    <property type="entry name" value="PPR"/>
    <property type="match status" value="3"/>
</dbReference>
<sequence>MGFFDEALWLLEQLLCEGVRVRLDFFVFPVVLKICCGQCDVELGGQLHGRVLKQGFVESVYVGNALIDMYGKCGSLGEAKKVLEGMPQTDCVSWNSIISSCAPNGLVYEALDLLKNMPAGGGGLAPNIVSWSALIGGFAHNGYDVESVELLAGMVGAGMGPNARTLANG</sequence>
<dbReference type="FunFam" id="1.25.40.10:FF:000285">
    <property type="entry name" value="Pentatricopeptide repeat-containing protein, chloroplastic"/>
    <property type="match status" value="1"/>
</dbReference>
<dbReference type="PANTHER" id="PTHR47926:SF533">
    <property type="entry name" value="DYW DOMAIN-CONTAINING PROTEIN"/>
    <property type="match status" value="1"/>
</dbReference>
<dbReference type="AlphaFoldDB" id="A0AAN9IVL3"/>
<gene>
    <name evidence="3" type="ORF">RJT34_21931</name>
</gene>
<dbReference type="EMBL" id="JAYKXN010000005">
    <property type="protein sequence ID" value="KAK7286723.1"/>
    <property type="molecule type" value="Genomic_DNA"/>
</dbReference>
<accession>A0AAN9IVL3</accession>
<organism evidence="3 4">
    <name type="scientific">Clitoria ternatea</name>
    <name type="common">Butterfly pea</name>
    <dbReference type="NCBI Taxonomy" id="43366"/>
    <lineage>
        <taxon>Eukaryota</taxon>
        <taxon>Viridiplantae</taxon>
        <taxon>Streptophyta</taxon>
        <taxon>Embryophyta</taxon>
        <taxon>Tracheophyta</taxon>
        <taxon>Spermatophyta</taxon>
        <taxon>Magnoliopsida</taxon>
        <taxon>eudicotyledons</taxon>
        <taxon>Gunneridae</taxon>
        <taxon>Pentapetalae</taxon>
        <taxon>rosids</taxon>
        <taxon>fabids</taxon>
        <taxon>Fabales</taxon>
        <taxon>Fabaceae</taxon>
        <taxon>Papilionoideae</taxon>
        <taxon>50 kb inversion clade</taxon>
        <taxon>NPAAA clade</taxon>
        <taxon>indigoferoid/millettioid clade</taxon>
        <taxon>Phaseoleae</taxon>
        <taxon>Clitoria</taxon>
    </lineage>
</organism>
<keyword evidence="4" id="KW-1185">Reference proteome</keyword>
<evidence type="ECO:0000256" key="2">
    <source>
        <dbReference type="PROSITE-ProRule" id="PRU00708"/>
    </source>
</evidence>
<comment type="caution">
    <text evidence="3">The sequence shown here is derived from an EMBL/GenBank/DDBJ whole genome shotgun (WGS) entry which is preliminary data.</text>
</comment>
<dbReference type="NCBIfam" id="TIGR00756">
    <property type="entry name" value="PPR"/>
    <property type="match status" value="1"/>
</dbReference>
<feature type="repeat" description="PPR" evidence="2">
    <location>
        <begin position="90"/>
        <end position="124"/>
    </location>
</feature>
<evidence type="ECO:0000313" key="4">
    <source>
        <dbReference type="Proteomes" id="UP001359559"/>
    </source>
</evidence>
<dbReference type="Proteomes" id="UP001359559">
    <property type="component" value="Unassembled WGS sequence"/>
</dbReference>
<dbReference type="GO" id="GO:0003723">
    <property type="term" value="F:RNA binding"/>
    <property type="evidence" value="ECO:0007669"/>
    <property type="project" value="InterPro"/>
</dbReference>
<evidence type="ECO:0000256" key="1">
    <source>
        <dbReference type="ARBA" id="ARBA00022737"/>
    </source>
</evidence>
<dbReference type="InterPro" id="IPR046960">
    <property type="entry name" value="PPR_At4g14850-like_plant"/>
</dbReference>
<reference evidence="3 4" key="1">
    <citation type="submission" date="2024-01" db="EMBL/GenBank/DDBJ databases">
        <title>The genomes of 5 underutilized Papilionoideae crops provide insights into root nodulation and disease resistance.</title>
        <authorList>
            <person name="Yuan L."/>
        </authorList>
    </citation>
    <scope>NUCLEOTIDE SEQUENCE [LARGE SCALE GENOMIC DNA]</scope>
    <source>
        <strain evidence="3">LY-2023</strain>
        <tissue evidence="3">Leaf</tissue>
    </source>
</reference>
<dbReference type="Gene3D" id="1.25.40.10">
    <property type="entry name" value="Tetratricopeptide repeat domain"/>
    <property type="match status" value="1"/>
</dbReference>
<dbReference type="PROSITE" id="PS51375">
    <property type="entry name" value="PPR"/>
    <property type="match status" value="2"/>
</dbReference>